<accession>A0A240UUA5</accession>
<proteinExistence type="inferred from homology"/>
<dbReference type="GO" id="GO:0030145">
    <property type="term" value="F:manganese ion binding"/>
    <property type="evidence" value="ECO:0007669"/>
    <property type="project" value="TreeGrafter"/>
</dbReference>
<evidence type="ECO:0000256" key="4">
    <source>
        <dbReference type="PROSITE-ProRule" id="PRU00742"/>
    </source>
</evidence>
<dbReference type="RefSeq" id="WP_086901746.1">
    <property type="nucleotide sequence ID" value="NZ_CP021358.1"/>
</dbReference>
<dbReference type="Pfam" id="PF00491">
    <property type="entry name" value="Arginase"/>
    <property type="match status" value="1"/>
</dbReference>
<dbReference type="GO" id="GO:0005829">
    <property type="term" value="C:cytosol"/>
    <property type="evidence" value="ECO:0007669"/>
    <property type="project" value="TreeGrafter"/>
</dbReference>
<comment type="similarity">
    <text evidence="4">Belongs to the arginase family.</text>
</comment>
<dbReference type="AlphaFoldDB" id="A0A240UUA5"/>
<sequence>MNLILAPSNLGLRSQWNGHEPGTWRAPFALIKAGLLEALDSPKLTELPRPRYRAAPQQGTQLLNGHEMRTFNLRLAELVEQYYRQDEFVLVIGGDCSILLGALAGARRMGQLSLLHIDGHSDFRHPGNDNTGQTAGAAAGMDLALATGRGEALGTSWPDISGPLVEDRNVIQLGERENRDADFAWPDVNDTDITRIDVFEADRLGATGIIEIIDQALARQPDKGFWIHLDVDVLDQGIMPAVDSPGTPGIDPETLLSVLKRFAPDLRCIGMTVTVFDPDLDPDGHYASRIVEMLARIPFGSRRITPYE</sequence>
<dbReference type="PANTHER" id="PTHR43782">
    <property type="entry name" value="ARGINASE"/>
    <property type="match status" value="1"/>
</dbReference>
<dbReference type="OrthoDB" id="7331788at2"/>
<keyword evidence="2" id="KW-0378">Hydrolase</keyword>
<evidence type="ECO:0000313" key="5">
    <source>
        <dbReference type="EMBL" id="ART64632.1"/>
    </source>
</evidence>
<keyword evidence="1" id="KW-0479">Metal-binding</keyword>
<evidence type="ECO:0000313" key="6">
    <source>
        <dbReference type="Proteomes" id="UP000194457"/>
    </source>
</evidence>
<evidence type="ECO:0000256" key="3">
    <source>
        <dbReference type="ARBA" id="ARBA00023211"/>
    </source>
</evidence>
<name>A0A240UUA5_9GAMM</name>
<organism evidence="5 6">
    <name type="scientific">Kushneria marisflavi</name>
    <dbReference type="NCBI Taxonomy" id="157779"/>
    <lineage>
        <taxon>Bacteria</taxon>
        <taxon>Pseudomonadati</taxon>
        <taxon>Pseudomonadota</taxon>
        <taxon>Gammaproteobacteria</taxon>
        <taxon>Oceanospirillales</taxon>
        <taxon>Halomonadaceae</taxon>
        <taxon>Kushneria</taxon>
    </lineage>
</organism>
<keyword evidence="6" id="KW-1185">Reference proteome</keyword>
<evidence type="ECO:0000256" key="1">
    <source>
        <dbReference type="ARBA" id="ARBA00022723"/>
    </source>
</evidence>
<dbReference type="InterPro" id="IPR023696">
    <property type="entry name" value="Ureohydrolase_dom_sf"/>
</dbReference>
<gene>
    <name evidence="5" type="ORF">B9H00_06905</name>
</gene>
<evidence type="ECO:0000256" key="2">
    <source>
        <dbReference type="ARBA" id="ARBA00022801"/>
    </source>
</evidence>
<dbReference type="PANTHER" id="PTHR43782:SF3">
    <property type="entry name" value="ARGINASE"/>
    <property type="match status" value="1"/>
</dbReference>
<dbReference type="Gene3D" id="3.40.800.10">
    <property type="entry name" value="Ureohydrolase domain"/>
    <property type="match status" value="1"/>
</dbReference>
<protein>
    <submittedName>
        <fullName evidence="5">Arginase</fullName>
    </submittedName>
</protein>
<dbReference type="KEGG" id="kma:B9H00_06905"/>
<reference evidence="5 6" key="1">
    <citation type="submission" date="2017-05" db="EMBL/GenBank/DDBJ databases">
        <authorList>
            <person name="Song R."/>
            <person name="Chenine A.L."/>
            <person name="Ruprecht R.M."/>
        </authorList>
    </citation>
    <scope>NUCLEOTIDE SEQUENCE [LARGE SCALE GENOMIC DNA]</scope>
    <source>
        <strain evidence="5">SW32</strain>
    </source>
</reference>
<keyword evidence="3" id="KW-0464">Manganese</keyword>
<dbReference type="InterPro" id="IPR006035">
    <property type="entry name" value="Ureohydrolase"/>
</dbReference>
<dbReference type="Proteomes" id="UP000194457">
    <property type="component" value="Chromosome"/>
</dbReference>
<dbReference type="GO" id="GO:0004053">
    <property type="term" value="F:arginase activity"/>
    <property type="evidence" value="ECO:0007669"/>
    <property type="project" value="TreeGrafter"/>
</dbReference>
<dbReference type="EMBL" id="CP021358">
    <property type="protein sequence ID" value="ART64632.1"/>
    <property type="molecule type" value="Genomic_DNA"/>
</dbReference>
<dbReference type="PROSITE" id="PS51409">
    <property type="entry name" value="ARGINASE_2"/>
    <property type="match status" value="1"/>
</dbReference>
<dbReference type="SUPFAM" id="SSF52768">
    <property type="entry name" value="Arginase/deacetylase"/>
    <property type="match status" value="1"/>
</dbReference>